<evidence type="ECO:0000313" key="1">
    <source>
        <dbReference type="EMBL" id="GAA4437647.1"/>
    </source>
</evidence>
<keyword evidence="2" id="KW-1185">Reference proteome</keyword>
<accession>A0ABP8LVV1</accession>
<comment type="caution">
    <text evidence="1">The sequence shown here is derived from an EMBL/GenBank/DDBJ whole genome shotgun (WGS) entry which is preliminary data.</text>
</comment>
<dbReference type="InterPro" id="IPR029044">
    <property type="entry name" value="Nucleotide-diphossugar_trans"/>
</dbReference>
<gene>
    <name evidence="1" type="ORF">GCM10023091_17160</name>
</gene>
<protein>
    <submittedName>
        <fullName evidence="1">Glycosyltransferase</fullName>
    </submittedName>
</protein>
<dbReference type="Gene3D" id="3.90.550.10">
    <property type="entry name" value="Spore Coat Polysaccharide Biosynthesis Protein SpsA, Chain A"/>
    <property type="match status" value="1"/>
</dbReference>
<dbReference type="RefSeq" id="WP_345028016.1">
    <property type="nucleotide sequence ID" value="NZ_BAABEY010000018.1"/>
</dbReference>
<reference evidence="2" key="1">
    <citation type="journal article" date="2019" name="Int. J. Syst. Evol. Microbiol.">
        <title>The Global Catalogue of Microorganisms (GCM) 10K type strain sequencing project: providing services to taxonomists for standard genome sequencing and annotation.</title>
        <authorList>
            <consortium name="The Broad Institute Genomics Platform"/>
            <consortium name="The Broad Institute Genome Sequencing Center for Infectious Disease"/>
            <person name="Wu L."/>
            <person name="Ma J."/>
        </authorList>
    </citation>
    <scope>NUCLEOTIDE SEQUENCE [LARGE SCALE GENOMIC DNA]</scope>
    <source>
        <strain evidence="2">JCM 31920</strain>
    </source>
</reference>
<evidence type="ECO:0000313" key="2">
    <source>
        <dbReference type="Proteomes" id="UP001501508"/>
    </source>
</evidence>
<proteinExistence type="predicted"/>
<organism evidence="1 2">
    <name type="scientific">Ravibacter arvi</name>
    <dbReference type="NCBI Taxonomy" id="2051041"/>
    <lineage>
        <taxon>Bacteria</taxon>
        <taxon>Pseudomonadati</taxon>
        <taxon>Bacteroidota</taxon>
        <taxon>Cytophagia</taxon>
        <taxon>Cytophagales</taxon>
        <taxon>Spirosomataceae</taxon>
        <taxon>Ravibacter</taxon>
    </lineage>
</organism>
<name>A0ABP8LVV1_9BACT</name>
<sequence>MAKELAPIVVFCYNRKDHLQQTIEALQLNVLAPESTLYIFSDGYRGERDRPQVGAVRQYLTSIAGFKKVSVSEAAQNLGLGKSVINGVTQVLALHKRVIVLEDDMLTTPDFLATMNELLDTYESRSDIFSVTGYAPPVRLPEDYDHDFYLAPRASSWGWGTWESSWRQADWGTENYRRLLKDPELKARFLAGGSDLWPMIYKQQHGITDSWAVRWCLSQAVSGAYGVYPVKSKVKNIGTDGSGTNFTFRTTAHDVGLTSERLLPDAGLMPDERVIRRFGAFYELPFYLKIKNRVKFGI</sequence>
<dbReference type="SUPFAM" id="SSF53448">
    <property type="entry name" value="Nucleotide-diphospho-sugar transferases"/>
    <property type="match status" value="1"/>
</dbReference>
<dbReference type="Proteomes" id="UP001501508">
    <property type="component" value="Unassembled WGS sequence"/>
</dbReference>
<dbReference type="EMBL" id="BAABEY010000018">
    <property type="protein sequence ID" value="GAA4437647.1"/>
    <property type="molecule type" value="Genomic_DNA"/>
</dbReference>